<dbReference type="EMBL" id="CR626927">
    <property type="protein sequence ID" value="CAH06226.1"/>
    <property type="molecule type" value="Genomic_DNA"/>
</dbReference>
<gene>
    <name evidence="2" type="ORF">BF9343_0447</name>
</gene>
<dbReference type="Pfam" id="PF10544">
    <property type="entry name" value="T5orf172"/>
    <property type="match status" value="1"/>
</dbReference>
<accession>Q5LI04</accession>
<evidence type="ECO:0000313" key="2">
    <source>
        <dbReference type="EMBL" id="CAH06226.1"/>
    </source>
</evidence>
<evidence type="ECO:0000259" key="1">
    <source>
        <dbReference type="SMART" id="SM00974"/>
    </source>
</evidence>
<dbReference type="SMART" id="SM00974">
    <property type="entry name" value="T5orf172"/>
    <property type="match status" value="1"/>
</dbReference>
<dbReference type="HOGENOM" id="CLU_497755_0_0_10"/>
<keyword evidence="3" id="KW-1185">Reference proteome</keyword>
<name>Q5LI04_BACFN</name>
<dbReference type="BioCyc" id="BFRA272559:G1GHZ-483-MONOMER"/>
<dbReference type="KEGG" id="bfs:BF9343_0447"/>
<dbReference type="Proteomes" id="UP000006731">
    <property type="component" value="Chromosome"/>
</dbReference>
<proteinExistence type="predicted"/>
<dbReference type="AlphaFoldDB" id="Q5LI04"/>
<evidence type="ECO:0000313" key="3">
    <source>
        <dbReference type="Proteomes" id="UP000006731"/>
    </source>
</evidence>
<reference evidence="2 3" key="1">
    <citation type="journal article" date="2005" name="Science">
        <title>Extensive DNA inversions in the B. fragilis genome control variable gene expression.</title>
        <authorList>
            <person name="Cerdeno-Tarraga A.M."/>
            <person name="Patrick S."/>
            <person name="Crosmann L."/>
            <person name="Blakely G."/>
            <person name="Abratt V."/>
            <person name="Lennard N."/>
            <person name="Duerden B."/>
            <person name="Poxton I."/>
            <person name="Harris B."/>
            <person name="Quail M.A."/>
            <person name="Barron A."/>
            <person name="Clarck L."/>
            <person name="Corton C."/>
            <person name="Doggett J."/>
            <person name="Holden M.T.G."/>
            <person name="Larke N."/>
            <person name="Line A."/>
            <person name="Lord A."/>
            <person name="Norbertczak H."/>
            <person name="Ormond D."/>
            <person name="Price C."/>
            <person name="Rabbinowitsch E."/>
            <person name="Woodward J."/>
            <person name="Barrel B.G."/>
            <person name="Parkhill J."/>
        </authorList>
    </citation>
    <scope>NUCLEOTIDE SEQUENCE [LARGE SCALE GENOMIC DNA]</scope>
    <source>
        <strain evidence="3">ATCC 25285 / DSM 2151 / CCUG 4856 / JCM 11019 / LMG 10263 / NCTC 9343 / Onslow / VPI 2553 / EN-2</strain>
    </source>
</reference>
<sequence>MPSSFNVMEAFFSYQAELNTFLLLEEEDFLIDFVDFIDYVTSTDCPNLDESVKAFEDNTIYNFNVTNNPIDIDFALENKDIKYIIGGVSIIKRVNEISVIILAGEKNSDVNIPKITELMRFPSKQEIQPSPESKMEKIRFWENKEYWKTFILLRFNIETLELEAKYVQKDLGNAFDTTTDDLEAFMYRDNKFPSEQWEQIYNEIKEKTKNYVPLFEVGRLCIHLLSYIENYEENLILEEHTTILGTEPNKPKIFKRDKLVPPSYELRKRDVWCLKKQRENYASQTITYNESFKLESDGFWKILKSNEIGEDKNGNTIHGKTWVSVLKTWHEVTNEPIKITNNLKPLINSKNKGYIYIMRNASHDKDIFKVGLTRRETETRAKELYSTGVPDKYLVAEEFETVDCVLAEKLIHQKLEKYRLNDKREFFKAQYSTIRKIVNEIVNEVNNS</sequence>
<dbReference type="eggNOG" id="COG0790">
    <property type="taxonomic scope" value="Bacteria"/>
</dbReference>
<feature type="domain" description="Bacteriophage T5 Orf172 DNA-binding" evidence="1">
    <location>
        <begin position="362"/>
        <end position="441"/>
    </location>
</feature>
<organism evidence="2 3">
    <name type="scientific">Bacteroides fragilis (strain ATCC 25285 / DSM 2151 / CCUG 4856 / JCM 11019 / LMG 10263 / NCTC 9343 / Onslow / VPI 2553 / EN-2)</name>
    <dbReference type="NCBI Taxonomy" id="272559"/>
    <lineage>
        <taxon>Bacteria</taxon>
        <taxon>Pseudomonadati</taxon>
        <taxon>Bacteroidota</taxon>
        <taxon>Bacteroidia</taxon>
        <taxon>Bacteroidales</taxon>
        <taxon>Bacteroidaceae</taxon>
        <taxon>Bacteroides</taxon>
    </lineage>
</organism>
<protein>
    <submittedName>
        <fullName evidence="2">Phage-derived protein</fullName>
    </submittedName>
</protein>
<dbReference type="InterPro" id="IPR018306">
    <property type="entry name" value="Phage_T5_Orf172_DNA-bd"/>
</dbReference>
<dbReference type="PaxDb" id="272559-BF9343_0447"/>